<dbReference type="InterPro" id="IPR011727">
    <property type="entry name" value="CHP02117"/>
</dbReference>
<dbReference type="RefSeq" id="WP_305929690.1">
    <property type="nucleotide sequence ID" value="NZ_JAVAIL010000002.1"/>
</dbReference>
<keyword evidence="3" id="KW-1185">Reference proteome</keyword>
<accession>A0ABT9H8D4</accession>
<keyword evidence="1" id="KW-0472">Membrane</keyword>
<proteinExistence type="predicted"/>
<protein>
    <submittedName>
        <fullName evidence="2">DUF2459 domain-containing protein</fullName>
    </submittedName>
</protein>
<dbReference type="Proteomes" id="UP001235664">
    <property type="component" value="Unassembled WGS sequence"/>
</dbReference>
<reference evidence="2 3" key="1">
    <citation type="submission" date="2023-08" db="EMBL/GenBank/DDBJ databases">
        <title>genomic of DY56.</title>
        <authorList>
            <person name="Wang Y."/>
        </authorList>
    </citation>
    <scope>NUCLEOTIDE SEQUENCE [LARGE SCALE GENOMIC DNA]</scope>
    <source>
        <strain evidence="2 3">DY56-A-20</strain>
    </source>
</reference>
<keyword evidence="1" id="KW-1133">Transmembrane helix</keyword>
<dbReference type="Pfam" id="PF09601">
    <property type="entry name" value="DUF2459"/>
    <property type="match status" value="1"/>
</dbReference>
<dbReference type="EMBL" id="JAVAIL010000002">
    <property type="protein sequence ID" value="MDP4539569.1"/>
    <property type="molecule type" value="Genomic_DNA"/>
</dbReference>
<gene>
    <name evidence="2" type="ORF">Q9K01_08045</name>
</gene>
<sequence>MAAQQPHPLKRWRIWLAGVVLAPLLIAAAFLLAAWIGAALPRNPGWSEPERGVTIMVETNGVHTGIVMPVVSAVKDWRTTFPSAGQPRALDGQLPTHMAVSWGEKEVFLETPTWSDLKPATVIRIVLYGGEGLMRVGHYVRPMPSEHHRPVTLRPEEYARLVARIEAALPALPRGVKPRSYSSYEIGAQNYDALGRYTLTNTCNQWIGDALAHAGMTMGVWTPLAGGVMQWIDEPDPAAGVPL</sequence>
<evidence type="ECO:0000256" key="1">
    <source>
        <dbReference type="SAM" id="Phobius"/>
    </source>
</evidence>
<feature type="transmembrane region" description="Helical" evidence="1">
    <location>
        <begin position="12"/>
        <end position="36"/>
    </location>
</feature>
<comment type="caution">
    <text evidence="2">The sequence shown here is derived from an EMBL/GenBank/DDBJ whole genome shotgun (WGS) entry which is preliminary data.</text>
</comment>
<name>A0ABT9H8D4_9SPHN</name>
<organism evidence="2 3">
    <name type="scientific">Qipengyuania benthica</name>
    <dbReference type="NCBI Taxonomy" id="3067651"/>
    <lineage>
        <taxon>Bacteria</taxon>
        <taxon>Pseudomonadati</taxon>
        <taxon>Pseudomonadota</taxon>
        <taxon>Alphaproteobacteria</taxon>
        <taxon>Sphingomonadales</taxon>
        <taxon>Erythrobacteraceae</taxon>
        <taxon>Qipengyuania</taxon>
    </lineage>
</organism>
<evidence type="ECO:0000313" key="3">
    <source>
        <dbReference type="Proteomes" id="UP001235664"/>
    </source>
</evidence>
<evidence type="ECO:0000313" key="2">
    <source>
        <dbReference type="EMBL" id="MDP4539569.1"/>
    </source>
</evidence>
<keyword evidence="1" id="KW-0812">Transmembrane</keyword>